<name>A0A9W7GDE6_9STRA</name>
<sequence>MEDQDLPFEITTDTEEVVGVRAVAWDDCCIDKSFVASSTNTPCPPFAPLTNSDELDNMSNEGVLSDDAGMDVDVVSSRPSSSIPVPSWSVTPGPALSSREADSNPLLIGEHARGYDEGYNLATSTSFFSTAVVGPDLQDPNTSKRQRKAPDT</sequence>
<dbReference type="EMBL" id="BRYA01000186">
    <property type="protein sequence ID" value="GMI42968.1"/>
    <property type="molecule type" value="Genomic_DNA"/>
</dbReference>
<organism evidence="2 3">
    <name type="scientific">Triparma columacea</name>
    <dbReference type="NCBI Taxonomy" id="722753"/>
    <lineage>
        <taxon>Eukaryota</taxon>
        <taxon>Sar</taxon>
        <taxon>Stramenopiles</taxon>
        <taxon>Ochrophyta</taxon>
        <taxon>Bolidophyceae</taxon>
        <taxon>Parmales</taxon>
        <taxon>Triparmaceae</taxon>
        <taxon>Triparma</taxon>
    </lineage>
</organism>
<gene>
    <name evidence="2" type="ORF">TrCOL_g6924</name>
</gene>
<proteinExistence type="predicted"/>
<feature type="region of interest" description="Disordered" evidence="1">
    <location>
        <begin position="132"/>
        <end position="152"/>
    </location>
</feature>
<evidence type="ECO:0000256" key="1">
    <source>
        <dbReference type="SAM" id="MobiDB-lite"/>
    </source>
</evidence>
<keyword evidence="3" id="KW-1185">Reference proteome</keyword>
<accession>A0A9W7GDE6</accession>
<evidence type="ECO:0000313" key="2">
    <source>
        <dbReference type="EMBL" id="GMI42968.1"/>
    </source>
</evidence>
<protein>
    <submittedName>
        <fullName evidence="2">Uncharacterized protein</fullName>
    </submittedName>
</protein>
<dbReference type="AlphaFoldDB" id="A0A9W7GDE6"/>
<evidence type="ECO:0000313" key="3">
    <source>
        <dbReference type="Proteomes" id="UP001165065"/>
    </source>
</evidence>
<comment type="caution">
    <text evidence="2">The sequence shown here is derived from an EMBL/GenBank/DDBJ whole genome shotgun (WGS) entry which is preliminary data.</text>
</comment>
<reference evidence="3" key="1">
    <citation type="journal article" date="2023" name="Commun. Biol.">
        <title>Genome analysis of Parmales, the sister group of diatoms, reveals the evolutionary specialization of diatoms from phago-mixotrophs to photoautotrophs.</title>
        <authorList>
            <person name="Ban H."/>
            <person name="Sato S."/>
            <person name="Yoshikawa S."/>
            <person name="Yamada K."/>
            <person name="Nakamura Y."/>
            <person name="Ichinomiya M."/>
            <person name="Sato N."/>
            <person name="Blanc-Mathieu R."/>
            <person name="Endo H."/>
            <person name="Kuwata A."/>
            <person name="Ogata H."/>
        </authorList>
    </citation>
    <scope>NUCLEOTIDE SEQUENCE [LARGE SCALE GENOMIC DNA]</scope>
</reference>
<dbReference type="Proteomes" id="UP001165065">
    <property type="component" value="Unassembled WGS sequence"/>
</dbReference>
<feature type="region of interest" description="Disordered" evidence="1">
    <location>
        <begin position="75"/>
        <end position="103"/>
    </location>
</feature>
<feature type="compositionally biased region" description="Low complexity" evidence="1">
    <location>
        <begin position="75"/>
        <end position="92"/>
    </location>
</feature>